<dbReference type="AlphaFoldDB" id="Q6K637"/>
<gene>
    <name evidence="1" type="primary">OJ1004_A05.16</name>
</gene>
<evidence type="ECO:0000313" key="1">
    <source>
        <dbReference type="EMBL" id="BAD19684.1"/>
    </source>
</evidence>
<dbReference type="Proteomes" id="UP000000763">
    <property type="component" value="Chromosome 2"/>
</dbReference>
<dbReference type="EMBL" id="AP005286">
    <property type="protein sequence ID" value="BAD19684.1"/>
    <property type="molecule type" value="Genomic_DNA"/>
</dbReference>
<accession>Q6K637</accession>
<reference evidence="2" key="2">
    <citation type="journal article" date="2008" name="Nucleic Acids Res.">
        <title>The rice annotation project database (RAP-DB): 2008 update.</title>
        <authorList>
            <consortium name="The rice annotation project (RAP)"/>
        </authorList>
    </citation>
    <scope>GENOME REANNOTATION</scope>
    <source>
        <strain evidence="2">cv. Nipponbare</strain>
    </source>
</reference>
<proteinExistence type="predicted"/>
<reference evidence="2" key="1">
    <citation type="journal article" date="2005" name="Nature">
        <title>The map-based sequence of the rice genome.</title>
        <authorList>
            <consortium name="International rice genome sequencing project (IRGSP)"/>
            <person name="Matsumoto T."/>
            <person name="Wu J."/>
            <person name="Kanamori H."/>
            <person name="Katayose Y."/>
            <person name="Fujisawa M."/>
            <person name="Namiki N."/>
            <person name="Mizuno H."/>
            <person name="Yamamoto K."/>
            <person name="Antonio B.A."/>
            <person name="Baba T."/>
            <person name="Sakata K."/>
            <person name="Nagamura Y."/>
            <person name="Aoki H."/>
            <person name="Arikawa K."/>
            <person name="Arita K."/>
            <person name="Bito T."/>
            <person name="Chiden Y."/>
            <person name="Fujitsuka N."/>
            <person name="Fukunaka R."/>
            <person name="Hamada M."/>
            <person name="Harada C."/>
            <person name="Hayashi A."/>
            <person name="Hijishita S."/>
            <person name="Honda M."/>
            <person name="Hosokawa S."/>
            <person name="Ichikawa Y."/>
            <person name="Idonuma A."/>
            <person name="Iijima M."/>
            <person name="Ikeda M."/>
            <person name="Ikeno M."/>
            <person name="Ito K."/>
            <person name="Ito S."/>
            <person name="Ito T."/>
            <person name="Ito Y."/>
            <person name="Ito Y."/>
            <person name="Iwabuchi A."/>
            <person name="Kamiya K."/>
            <person name="Karasawa W."/>
            <person name="Kurita K."/>
            <person name="Katagiri S."/>
            <person name="Kikuta A."/>
            <person name="Kobayashi H."/>
            <person name="Kobayashi N."/>
            <person name="Machita K."/>
            <person name="Maehara T."/>
            <person name="Masukawa M."/>
            <person name="Mizubayashi T."/>
            <person name="Mukai Y."/>
            <person name="Nagasaki H."/>
            <person name="Nagata Y."/>
            <person name="Naito S."/>
            <person name="Nakashima M."/>
            <person name="Nakama Y."/>
            <person name="Nakamichi Y."/>
            <person name="Nakamura M."/>
            <person name="Meguro A."/>
            <person name="Negishi M."/>
            <person name="Ohta I."/>
            <person name="Ohta T."/>
            <person name="Okamoto M."/>
            <person name="Ono N."/>
            <person name="Saji S."/>
            <person name="Sakaguchi M."/>
            <person name="Sakai K."/>
            <person name="Shibata M."/>
            <person name="Shimokawa T."/>
            <person name="Song J."/>
            <person name="Takazaki Y."/>
            <person name="Terasawa K."/>
            <person name="Tsugane M."/>
            <person name="Tsuji K."/>
            <person name="Ueda S."/>
            <person name="Waki K."/>
            <person name="Yamagata H."/>
            <person name="Yamamoto M."/>
            <person name="Yamamoto S."/>
            <person name="Yamane H."/>
            <person name="Yoshiki S."/>
            <person name="Yoshihara R."/>
            <person name="Yukawa K."/>
            <person name="Zhong H."/>
            <person name="Yano M."/>
            <person name="Yuan Q."/>
            <person name="Ouyang S."/>
            <person name="Liu J."/>
            <person name="Jones K.M."/>
            <person name="Gansberger K."/>
            <person name="Moffat K."/>
            <person name="Hill J."/>
            <person name="Bera J."/>
            <person name="Fadrosh D."/>
            <person name="Jin S."/>
            <person name="Johri S."/>
            <person name="Kim M."/>
            <person name="Overton L."/>
            <person name="Reardon M."/>
            <person name="Tsitrin T."/>
            <person name="Vuong H."/>
            <person name="Weaver B."/>
            <person name="Ciecko A."/>
            <person name="Tallon L."/>
            <person name="Jackson J."/>
            <person name="Pai G."/>
            <person name="Aken S.V."/>
            <person name="Utterback T."/>
            <person name="Reidmuller S."/>
            <person name="Feldblyum T."/>
            <person name="Hsiao J."/>
            <person name="Zismann V."/>
            <person name="Iobst S."/>
            <person name="de Vazeille A.R."/>
            <person name="Buell C.R."/>
            <person name="Ying K."/>
            <person name="Li Y."/>
            <person name="Lu T."/>
            <person name="Huang Y."/>
            <person name="Zhao Q."/>
            <person name="Feng Q."/>
            <person name="Zhang L."/>
            <person name="Zhu J."/>
            <person name="Weng Q."/>
            <person name="Mu J."/>
            <person name="Lu Y."/>
            <person name="Fan D."/>
            <person name="Liu Y."/>
            <person name="Guan J."/>
            <person name="Zhang Y."/>
            <person name="Yu S."/>
            <person name="Liu X."/>
            <person name="Zhang Y."/>
            <person name="Hong G."/>
            <person name="Han B."/>
            <person name="Choisne N."/>
            <person name="Demange N."/>
            <person name="Orjeda G."/>
            <person name="Samain S."/>
            <person name="Cattolico L."/>
            <person name="Pelletier E."/>
            <person name="Couloux A."/>
            <person name="Segurens B."/>
            <person name="Wincker P."/>
            <person name="D'Hont A."/>
            <person name="Scarpelli C."/>
            <person name="Weissenbach J."/>
            <person name="Salanoubat M."/>
            <person name="Quetier F."/>
            <person name="Yu Y."/>
            <person name="Kim H.R."/>
            <person name="Rambo T."/>
            <person name="Currie J."/>
            <person name="Collura K."/>
            <person name="Luo M."/>
            <person name="Yang T."/>
            <person name="Ammiraju J.S.S."/>
            <person name="Engler F."/>
            <person name="Soderlund C."/>
            <person name="Wing R.A."/>
            <person name="Palmer L.E."/>
            <person name="de la Bastide M."/>
            <person name="Spiegel L."/>
            <person name="Nascimento L."/>
            <person name="Zutavern T."/>
            <person name="O'Shaughnessy A."/>
            <person name="Dike S."/>
            <person name="Dedhia N."/>
            <person name="Preston R."/>
            <person name="Balija V."/>
            <person name="McCombie W.R."/>
            <person name="Chow T."/>
            <person name="Chen H."/>
            <person name="Chung M."/>
            <person name="Chen C."/>
            <person name="Shaw J."/>
            <person name="Wu H."/>
            <person name="Hsiao K."/>
            <person name="Chao Y."/>
            <person name="Chu M."/>
            <person name="Cheng C."/>
            <person name="Hour A."/>
            <person name="Lee P."/>
            <person name="Lin S."/>
            <person name="Lin Y."/>
            <person name="Liou J."/>
            <person name="Liu S."/>
            <person name="Hsing Y."/>
            <person name="Raghuvanshi S."/>
            <person name="Mohanty A."/>
            <person name="Bharti A.K."/>
            <person name="Gaur A."/>
            <person name="Gupta V."/>
            <person name="Kumar D."/>
            <person name="Ravi V."/>
            <person name="Vij S."/>
            <person name="Kapur A."/>
            <person name="Khurana P."/>
            <person name="Khurana P."/>
            <person name="Khurana J.P."/>
            <person name="Tyagi A.K."/>
            <person name="Gaikwad K."/>
            <person name="Singh A."/>
            <person name="Dalal V."/>
            <person name="Srivastava S."/>
            <person name="Dixit A."/>
            <person name="Pal A.K."/>
            <person name="Ghazi I.A."/>
            <person name="Yadav M."/>
            <person name="Pandit A."/>
            <person name="Bhargava A."/>
            <person name="Sureshbabu K."/>
            <person name="Batra K."/>
            <person name="Sharma T.R."/>
            <person name="Mohapatra T."/>
            <person name="Singh N.K."/>
            <person name="Messing J."/>
            <person name="Nelson A.B."/>
            <person name="Fuks G."/>
            <person name="Kavchok S."/>
            <person name="Keizer G."/>
            <person name="Linton E."/>
            <person name="Llaca V."/>
            <person name="Song R."/>
            <person name="Tanyolac B."/>
            <person name="Young S."/>
            <person name="Ho-Il K."/>
            <person name="Hahn J.H."/>
            <person name="Sangsakoo G."/>
            <person name="Vanavichit A."/>
            <person name="de Mattos Luiz.A.T."/>
            <person name="Zimmer P.D."/>
            <person name="Malone G."/>
            <person name="Dellagostin O."/>
            <person name="de Oliveira A.C."/>
            <person name="Bevan M."/>
            <person name="Bancroft I."/>
            <person name="Minx P."/>
            <person name="Cordum H."/>
            <person name="Wilson R."/>
            <person name="Cheng Z."/>
            <person name="Jin W."/>
            <person name="Jiang J."/>
            <person name="Leong S.A."/>
            <person name="Iwama H."/>
            <person name="Gojobori T."/>
            <person name="Itoh T."/>
            <person name="Niimura Y."/>
            <person name="Fujii Y."/>
            <person name="Habara T."/>
            <person name="Sakai H."/>
            <person name="Sato Y."/>
            <person name="Wilson G."/>
            <person name="Kumar K."/>
            <person name="McCouch S."/>
            <person name="Juretic N."/>
            <person name="Hoen D."/>
            <person name="Wright S."/>
            <person name="Bruskiewich R."/>
            <person name="Bureau T."/>
            <person name="Miyao A."/>
            <person name="Hirochika H."/>
            <person name="Nishikawa T."/>
            <person name="Kadowaki K."/>
            <person name="Sugiura M."/>
            <person name="Burr B."/>
            <person name="Sasaki T."/>
        </authorList>
    </citation>
    <scope>NUCLEOTIDE SEQUENCE [LARGE SCALE GENOMIC DNA]</scope>
    <source>
        <strain evidence="2">cv. Nipponbare</strain>
    </source>
</reference>
<protein>
    <submittedName>
        <fullName evidence="1">Uncharacterized protein</fullName>
    </submittedName>
</protein>
<name>Q6K637_ORYSJ</name>
<sequence>MSFGHYFDGSQGGNVAATVESLGGTEIFWRGGALQGLAACSNQGAGRGKTRLISGSCSRKKIV</sequence>
<organism evidence="1 2">
    <name type="scientific">Oryza sativa subsp. japonica</name>
    <name type="common">Rice</name>
    <dbReference type="NCBI Taxonomy" id="39947"/>
    <lineage>
        <taxon>Eukaryota</taxon>
        <taxon>Viridiplantae</taxon>
        <taxon>Streptophyta</taxon>
        <taxon>Embryophyta</taxon>
        <taxon>Tracheophyta</taxon>
        <taxon>Spermatophyta</taxon>
        <taxon>Magnoliopsida</taxon>
        <taxon>Liliopsida</taxon>
        <taxon>Poales</taxon>
        <taxon>Poaceae</taxon>
        <taxon>BOP clade</taxon>
        <taxon>Oryzoideae</taxon>
        <taxon>Oryzeae</taxon>
        <taxon>Oryzinae</taxon>
        <taxon>Oryza</taxon>
        <taxon>Oryza sativa</taxon>
    </lineage>
</organism>
<evidence type="ECO:0000313" key="2">
    <source>
        <dbReference type="Proteomes" id="UP000000763"/>
    </source>
</evidence>